<feature type="compositionally biased region" description="Basic and acidic residues" evidence="1">
    <location>
        <begin position="193"/>
        <end position="222"/>
    </location>
</feature>
<dbReference type="PANTHER" id="PTHR10217:SF548">
    <property type="entry name" value="GH12235P"/>
    <property type="match status" value="1"/>
</dbReference>
<dbReference type="NCBIfam" id="TIGR00229">
    <property type="entry name" value="sensory_box"/>
    <property type="match status" value="1"/>
</dbReference>
<feature type="region of interest" description="Disordered" evidence="1">
    <location>
        <begin position="158"/>
        <end position="396"/>
    </location>
</feature>
<accession>A0AAE1HRJ8</accession>
<keyword evidence="4" id="KW-1185">Reference proteome</keyword>
<dbReference type="InterPro" id="IPR035965">
    <property type="entry name" value="PAS-like_dom_sf"/>
</dbReference>
<dbReference type="InterPro" id="IPR000014">
    <property type="entry name" value="PAS"/>
</dbReference>
<sequence length="430" mass="46511">RSFLVANVQALSAQREEEPPLETCYIIYCSDGFCRLTGFSRAEVMQRPAVCDFLHGPLTSQHAVSVVREALSQSAERHFEILYYRKDGTKFLCSEVIAPVKSEVDDICLYIINFEDLSAQPAAVDQDSPSPINRLSKFDRARRSFRQSFRERGLRGLRLGGYLTPPSDGGVEEEEEGLQQRLISSPPPPAVEPAREEREWERDRDRDRDRDCDGDRDSRQERTQQALQPRAPPPFGPKASSTPPGLGGSGGESTPGPSGLTGIIGAPIASPEVVSSPGGWDSSPPKGSRGCGGAAGAGAGPGQPPGGQLGGRVPHATSMDAISRRHHRGRAESVAAPSTKPPGRSATVSASRHVTSKMFPNTSSETDLQRYRTTQGFWDRSSRERKSPSLSNVASDSLKQKFSIQDNGSAKFFQGALHTPNMGEKVAQVS</sequence>
<evidence type="ECO:0000256" key="1">
    <source>
        <dbReference type="SAM" id="MobiDB-lite"/>
    </source>
</evidence>
<proteinExistence type="predicted"/>
<organism evidence="3 4">
    <name type="scientific">Frankliniella fusca</name>
    <dbReference type="NCBI Taxonomy" id="407009"/>
    <lineage>
        <taxon>Eukaryota</taxon>
        <taxon>Metazoa</taxon>
        <taxon>Ecdysozoa</taxon>
        <taxon>Arthropoda</taxon>
        <taxon>Hexapoda</taxon>
        <taxon>Insecta</taxon>
        <taxon>Pterygota</taxon>
        <taxon>Neoptera</taxon>
        <taxon>Paraneoptera</taxon>
        <taxon>Thysanoptera</taxon>
        <taxon>Terebrantia</taxon>
        <taxon>Thripoidea</taxon>
        <taxon>Thripidae</taxon>
        <taxon>Frankliniella</taxon>
    </lineage>
</organism>
<name>A0AAE1HRJ8_9NEOP</name>
<dbReference type="GO" id="GO:0005886">
    <property type="term" value="C:plasma membrane"/>
    <property type="evidence" value="ECO:0007669"/>
    <property type="project" value="TreeGrafter"/>
</dbReference>
<dbReference type="Gene3D" id="3.30.450.20">
    <property type="entry name" value="PAS domain"/>
    <property type="match status" value="1"/>
</dbReference>
<dbReference type="EMBL" id="JAHWGI010001243">
    <property type="protein sequence ID" value="KAK3926147.1"/>
    <property type="molecule type" value="Genomic_DNA"/>
</dbReference>
<dbReference type="AlphaFoldDB" id="A0AAE1HRJ8"/>
<evidence type="ECO:0000313" key="4">
    <source>
        <dbReference type="Proteomes" id="UP001219518"/>
    </source>
</evidence>
<feature type="domain" description="PAS" evidence="2">
    <location>
        <begin position="26"/>
        <end position="55"/>
    </location>
</feature>
<dbReference type="Proteomes" id="UP001219518">
    <property type="component" value="Unassembled WGS sequence"/>
</dbReference>
<reference evidence="3" key="1">
    <citation type="submission" date="2021-07" db="EMBL/GenBank/DDBJ databases">
        <authorList>
            <person name="Catto M.A."/>
            <person name="Jacobson A."/>
            <person name="Kennedy G."/>
            <person name="Labadie P."/>
            <person name="Hunt B.G."/>
            <person name="Srinivasan R."/>
        </authorList>
    </citation>
    <scope>NUCLEOTIDE SEQUENCE</scope>
    <source>
        <strain evidence="3">PL_HMW_Pooled</strain>
        <tissue evidence="3">Head</tissue>
    </source>
</reference>
<protein>
    <submittedName>
        <fullName evidence="3">Potassium voltage-gated channel subfamily H member 6</fullName>
    </submittedName>
</protein>
<feature type="compositionally biased region" description="Gly residues" evidence="1">
    <location>
        <begin position="289"/>
        <end position="310"/>
    </location>
</feature>
<feature type="non-terminal residue" evidence="3">
    <location>
        <position position="1"/>
    </location>
</feature>
<evidence type="ECO:0000259" key="2">
    <source>
        <dbReference type="PROSITE" id="PS50112"/>
    </source>
</evidence>
<dbReference type="GO" id="GO:0005242">
    <property type="term" value="F:inward rectifier potassium channel activity"/>
    <property type="evidence" value="ECO:0007669"/>
    <property type="project" value="TreeGrafter"/>
</dbReference>
<dbReference type="SUPFAM" id="SSF55785">
    <property type="entry name" value="PYP-like sensor domain (PAS domain)"/>
    <property type="match status" value="1"/>
</dbReference>
<dbReference type="PROSITE" id="PS50112">
    <property type="entry name" value="PAS"/>
    <property type="match status" value="1"/>
</dbReference>
<evidence type="ECO:0000313" key="3">
    <source>
        <dbReference type="EMBL" id="KAK3926147.1"/>
    </source>
</evidence>
<dbReference type="GO" id="GO:0042391">
    <property type="term" value="P:regulation of membrane potential"/>
    <property type="evidence" value="ECO:0007669"/>
    <property type="project" value="TreeGrafter"/>
</dbReference>
<reference evidence="3" key="2">
    <citation type="journal article" date="2023" name="BMC Genomics">
        <title>Pest status, molecular evolution, and epigenetic factors derived from the genome assembly of Frankliniella fusca, a thysanopteran phytovirus vector.</title>
        <authorList>
            <person name="Catto M.A."/>
            <person name="Labadie P.E."/>
            <person name="Jacobson A.L."/>
            <person name="Kennedy G.G."/>
            <person name="Srinivasan R."/>
            <person name="Hunt B.G."/>
        </authorList>
    </citation>
    <scope>NUCLEOTIDE SEQUENCE</scope>
    <source>
        <strain evidence="3">PL_HMW_Pooled</strain>
    </source>
</reference>
<feature type="compositionally biased region" description="Polar residues" evidence="1">
    <location>
        <begin position="346"/>
        <end position="376"/>
    </location>
</feature>
<dbReference type="PANTHER" id="PTHR10217">
    <property type="entry name" value="VOLTAGE AND LIGAND GATED POTASSIUM CHANNEL"/>
    <property type="match status" value="1"/>
</dbReference>
<gene>
    <name evidence="3" type="ORF">KUF71_014396</name>
</gene>
<comment type="caution">
    <text evidence="3">The sequence shown here is derived from an EMBL/GenBank/DDBJ whole genome shotgun (WGS) entry which is preliminary data.</text>
</comment>
<dbReference type="InterPro" id="IPR050818">
    <property type="entry name" value="KCNH_animal-type"/>
</dbReference>
<dbReference type="CDD" id="cd00130">
    <property type="entry name" value="PAS"/>
    <property type="match status" value="1"/>
</dbReference>
<dbReference type="Pfam" id="PF13426">
    <property type="entry name" value="PAS_9"/>
    <property type="match status" value="1"/>
</dbReference>